<comment type="caution">
    <text evidence="1">The sequence shown here is derived from an EMBL/GenBank/DDBJ whole genome shotgun (WGS) entry which is preliminary data.</text>
</comment>
<sequence>MTLYRFAHKTGVYGVTIKEETEDKVLVQVEQVIKHPKQGDLHHPTETENVFFHERRALSHYEKRYTPKSALKPFNVEVMNYEYSLQQAITDLENKLKQQDTNHAQLSLKNLSQLKEDYSRQYKYTFK</sequence>
<dbReference type="InterPro" id="IPR014916">
    <property type="entry name" value="KapB"/>
</dbReference>
<dbReference type="EMBL" id="PZDI01000006">
    <property type="protein sequence ID" value="PTH19213.1"/>
    <property type="molecule type" value="Genomic_DNA"/>
</dbReference>
<dbReference type="GO" id="GO:0016301">
    <property type="term" value="F:kinase activity"/>
    <property type="evidence" value="ECO:0007669"/>
    <property type="project" value="UniProtKB-KW"/>
</dbReference>
<dbReference type="InterPro" id="IPR038080">
    <property type="entry name" value="KapB_sf"/>
</dbReference>
<dbReference type="SUPFAM" id="SSF141251">
    <property type="entry name" value="Kinase-associated protein B-like"/>
    <property type="match status" value="1"/>
</dbReference>
<dbReference type="SMART" id="SM01298">
    <property type="entry name" value="KapB"/>
    <property type="match status" value="1"/>
</dbReference>
<keyword evidence="2" id="KW-1185">Reference proteome</keyword>
<accession>A0ABX5IGG8</accession>
<keyword evidence="1" id="KW-0418">Kinase</keyword>
<reference evidence="1 2" key="1">
    <citation type="journal article" date="2016" name="Front. Microbiol.">
        <title>Comprehensive Phylogenetic Analysis of Bovine Non-aureus Staphylococci Species Based on Whole-Genome Sequencing.</title>
        <authorList>
            <person name="Naushad S."/>
            <person name="Barkema H.W."/>
            <person name="Luby C."/>
            <person name="Condas L.A."/>
            <person name="Nobrega D.B."/>
            <person name="Carson D.A."/>
            <person name="De Buck J."/>
        </authorList>
    </citation>
    <scope>NUCLEOTIDE SEQUENCE [LARGE SCALE GENOMIC DNA]</scope>
    <source>
        <strain evidence="1 2">SNUC 993</strain>
    </source>
</reference>
<proteinExistence type="predicted"/>
<evidence type="ECO:0000313" key="1">
    <source>
        <dbReference type="EMBL" id="PTH19213.1"/>
    </source>
</evidence>
<name>A0ABX5IGG8_9STAP</name>
<evidence type="ECO:0000313" key="2">
    <source>
        <dbReference type="Proteomes" id="UP000242694"/>
    </source>
</evidence>
<dbReference type="Pfam" id="PF08810">
    <property type="entry name" value="KapB"/>
    <property type="match status" value="1"/>
</dbReference>
<gene>
    <name evidence="1" type="ORF">BU607_02310</name>
</gene>
<dbReference type="Gene3D" id="2.30.30.430">
    <property type="entry name" value="Kinase associated protein B domain"/>
    <property type="match status" value="1"/>
</dbReference>
<protein>
    <submittedName>
        <fullName evidence="1">Kinase</fullName>
    </submittedName>
</protein>
<dbReference type="Proteomes" id="UP000242694">
    <property type="component" value="Unassembled WGS sequence"/>
</dbReference>
<organism evidence="1 2">
    <name type="scientific">Staphylococcus auricularis</name>
    <dbReference type="NCBI Taxonomy" id="29379"/>
    <lineage>
        <taxon>Bacteria</taxon>
        <taxon>Bacillati</taxon>
        <taxon>Bacillota</taxon>
        <taxon>Bacilli</taxon>
        <taxon>Bacillales</taxon>
        <taxon>Staphylococcaceae</taxon>
        <taxon>Staphylococcus</taxon>
    </lineage>
</organism>
<keyword evidence="1" id="KW-0808">Transferase</keyword>
<dbReference type="RefSeq" id="WP_107392343.1">
    <property type="nucleotide sequence ID" value="NZ_JALKTO010000001.1"/>
</dbReference>